<name>A0ABQ4VBN5_9MYCO</name>
<accession>A0ABQ4VBN5</accession>
<comment type="caution">
    <text evidence="1">The sequence shown here is derived from an EMBL/GenBank/DDBJ whole genome shotgun (WGS) entry which is preliminary data.</text>
</comment>
<keyword evidence="2" id="KW-1185">Reference proteome</keyword>
<organism evidence="1 2">
    <name type="scientific">Mycolicibacterium cyprinidarum</name>
    <dbReference type="NCBI Taxonomy" id="2860311"/>
    <lineage>
        <taxon>Bacteria</taxon>
        <taxon>Bacillati</taxon>
        <taxon>Actinomycetota</taxon>
        <taxon>Actinomycetes</taxon>
        <taxon>Mycobacteriales</taxon>
        <taxon>Mycobacteriaceae</taxon>
        <taxon>Mycolicibacterium</taxon>
    </lineage>
</organism>
<protein>
    <submittedName>
        <fullName evidence="1">Uncharacterized protein</fullName>
    </submittedName>
</protein>
<proteinExistence type="predicted"/>
<evidence type="ECO:0000313" key="1">
    <source>
        <dbReference type="EMBL" id="GJF17112.1"/>
    </source>
</evidence>
<sequence>MSRTTAITPVPRRQDVYIYAMSDDDRTKFPKMKSLPTSIPVTCRHRESEAKMTVAQAEVPVAQLQQASRSPPDR</sequence>
<reference evidence="1 2" key="1">
    <citation type="submission" date="2021-08" db="EMBL/GenBank/DDBJ databases">
        <title>Draft genome sequence of Mycolicibacterium sp. NGTWS1702 strain.</title>
        <authorList>
            <person name="Matsumoto M."/>
            <person name="Tang B.C.C."/>
            <person name="Machida Y."/>
            <person name="Matoyama H."/>
            <person name="Kishihara T."/>
            <person name="Sato S."/>
            <person name="Kondo I."/>
            <person name="Sano M."/>
            <person name="Kato G."/>
        </authorList>
    </citation>
    <scope>NUCLEOTIDE SEQUENCE [LARGE SCALE GENOMIC DNA]</scope>
    <source>
        <strain evidence="1 2">NGTWSNA01</strain>
    </source>
</reference>
<evidence type="ECO:0000313" key="2">
    <source>
        <dbReference type="Proteomes" id="UP001060504"/>
    </source>
</evidence>
<gene>
    <name evidence="1" type="ORF">NGTWS1702_23040</name>
</gene>
<dbReference type="Proteomes" id="UP001060504">
    <property type="component" value="Unassembled WGS sequence"/>
</dbReference>
<dbReference type="EMBL" id="BPRH01002413">
    <property type="protein sequence ID" value="GJF17112.1"/>
    <property type="molecule type" value="Genomic_DNA"/>
</dbReference>